<evidence type="ECO:0000256" key="1">
    <source>
        <dbReference type="ARBA" id="ARBA00022475"/>
    </source>
</evidence>
<accession>A0ABV2AEG2</accession>
<keyword evidence="3" id="KW-0812">Transmembrane</keyword>
<evidence type="ECO:0000313" key="6">
    <source>
        <dbReference type="EMBL" id="MES0875155.1"/>
    </source>
</evidence>
<proteinExistence type="predicted"/>
<keyword evidence="2" id="KW-0997">Cell inner membrane</keyword>
<protein>
    <submittedName>
        <fullName evidence="6">LPS export ABC transporter periplasmic protein LptC</fullName>
    </submittedName>
</protein>
<gene>
    <name evidence="6" type="primary">lptC</name>
    <name evidence="6" type="ORF">ABSH63_14220</name>
</gene>
<evidence type="ECO:0000256" key="2">
    <source>
        <dbReference type="ARBA" id="ARBA00022519"/>
    </source>
</evidence>
<dbReference type="EMBL" id="JBEPIJ010000022">
    <property type="protein sequence ID" value="MES0875155.1"/>
    <property type="molecule type" value="Genomic_DNA"/>
</dbReference>
<dbReference type="InterPro" id="IPR026265">
    <property type="entry name" value="LptC"/>
</dbReference>
<keyword evidence="5" id="KW-0472">Membrane</keyword>
<dbReference type="RefSeq" id="WP_352890555.1">
    <property type="nucleotide sequence ID" value="NZ_JBEPIJ010000022.1"/>
</dbReference>
<evidence type="ECO:0000313" key="7">
    <source>
        <dbReference type="Proteomes" id="UP001465331"/>
    </source>
</evidence>
<evidence type="ECO:0000256" key="4">
    <source>
        <dbReference type="ARBA" id="ARBA00022989"/>
    </source>
</evidence>
<reference evidence="6 7" key="1">
    <citation type="submission" date="2024-06" db="EMBL/GenBank/DDBJ databases">
        <authorList>
            <person name="Li Z."/>
            <person name="Jiang Y."/>
        </authorList>
    </citation>
    <scope>NUCLEOTIDE SEQUENCE [LARGE SCALE GENOMIC DNA]</scope>
    <source>
        <strain evidence="6 7">HSW-8</strain>
    </source>
</reference>
<dbReference type="InterPro" id="IPR052363">
    <property type="entry name" value="LPS_export_LptC"/>
</dbReference>
<keyword evidence="1" id="KW-1003">Cell membrane</keyword>
<evidence type="ECO:0000256" key="3">
    <source>
        <dbReference type="ARBA" id="ARBA00022692"/>
    </source>
</evidence>
<evidence type="ECO:0000256" key="5">
    <source>
        <dbReference type="ARBA" id="ARBA00023136"/>
    </source>
</evidence>
<dbReference type="PANTHER" id="PTHR37481:SF1">
    <property type="entry name" value="LIPOPOLYSACCHARIDE EXPORT SYSTEM PROTEIN LPTC"/>
    <property type="match status" value="1"/>
</dbReference>
<dbReference type="NCBIfam" id="TIGR04409">
    <property type="entry name" value="LptC_YrbK"/>
    <property type="match status" value="1"/>
</dbReference>
<dbReference type="Gene3D" id="2.60.450.10">
    <property type="entry name" value="Lipopolysaccharide (LPS) transport protein A like domain"/>
    <property type="match status" value="1"/>
</dbReference>
<keyword evidence="4" id="KW-1133">Transmembrane helix</keyword>
<keyword evidence="7" id="KW-1185">Reference proteome</keyword>
<comment type="caution">
    <text evidence="6">The sequence shown here is derived from an EMBL/GenBank/DDBJ whole genome shotgun (WGS) entry which is preliminary data.</text>
</comment>
<name>A0ABV2AEG2_9GAMM</name>
<sequence length="190" mass="21160">MSDRGDRGNLLLPTLAALALVAGWLALRGFQTPIEPPTEIAQARPRYHLQDAHWQRFDESGAPLFVLAAADLDYFDDASMQLAGVRLDTYADEGNWRLEADRGMVPAGETRLRLEPLVELRGAREHSGRIALKTPTLWVDWRARTLSTDQPVEASTAAGSTLKARGLRGDWAGRHVEFLDAVRVRHVLRD</sequence>
<dbReference type="Pfam" id="PF06835">
    <property type="entry name" value="LptC"/>
    <property type="match status" value="1"/>
</dbReference>
<dbReference type="PANTHER" id="PTHR37481">
    <property type="entry name" value="LIPOPOLYSACCHARIDE EXPORT SYSTEM PROTEIN LPTC"/>
    <property type="match status" value="1"/>
</dbReference>
<dbReference type="Proteomes" id="UP001465331">
    <property type="component" value="Unassembled WGS sequence"/>
</dbReference>
<organism evidence="6 7">
    <name type="scientific">Sinimarinibacterium thermocellulolyticum</name>
    <dbReference type="NCBI Taxonomy" id="3170016"/>
    <lineage>
        <taxon>Bacteria</taxon>
        <taxon>Pseudomonadati</taxon>
        <taxon>Pseudomonadota</taxon>
        <taxon>Gammaproteobacteria</taxon>
        <taxon>Nevskiales</taxon>
        <taxon>Nevskiaceae</taxon>
        <taxon>Sinimarinibacterium</taxon>
    </lineage>
</organism>
<dbReference type="InterPro" id="IPR010664">
    <property type="entry name" value="LipoPS_assembly_LptC-rel"/>
</dbReference>